<dbReference type="EMBL" id="LDUG01000017">
    <property type="protein sequence ID" value="KVW97231.1"/>
    <property type="molecule type" value="Genomic_DNA"/>
</dbReference>
<feature type="chain" id="PRO_5007161834" description="Thioredoxin domain-containing protein" evidence="1">
    <location>
        <begin position="22"/>
        <end position="362"/>
    </location>
</feature>
<reference evidence="3 4" key="1">
    <citation type="journal article" date="2015" name="Appl. Environ. Microbiol.">
        <title>Aerobic and Anaerobic Thiosulfate Oxidation by a Cold-Adapted, Subglacial Chemoautotroph.</title>
        <authorList>
            <person name="Harrold Z.R."/>
            <person name="Skidmore M.L."/>
            <person name="Hamilton T.L."/>
            <person name="Desch L."/>
            <person name="Amada K."/>
            <person name="van Gelder W."/>
            <person name="Glover K."/>
            <person name="Roden E.E."/>
            <person name="Boyd E.S."/>
        </authorList>
    </citation>
    <scope>NUCLEOTIDE SEQUENCE [LARGE SCALE GENOMIC DNA]</scope>
    <source>
        <strain evidence="3 4">RG</strain>
    </source>
</reference>
<gene>
    <name evidence="3" type="ORF">ABW22_04715</name>
</gene>
<keyword evidence="4" id="KW-1185">Reference proteome</keyword>
<dbReference type="RefSeq" id="WP_059752822.1">
    <property type="nucleotide sequence ID" value="NZ_LDUG01000017.1"/>
</dbReference>
<dbReference type="PATRIC" id="fig|36861.3.peg.398"/>
<accession>A0A119CWV7</accession>
<feature type="signal peptide" evidence="1">
    <location>
        <begin position="1"/>
        <end position="21"/>
    </location>
</feature>
<dbReference type="SUPFAM" id="SSF52833">
    <property type="entry name" value="Thioredoxin-like"/>
    <property type="match status" value="2"/>
</dbReference>
<protein>
    <recommendedName>
        <fullName evidence="2">Thioredoxin domain-containing protein</fullName>
    </recommendedName>
</protein>
<name>A0A119CWV7_THIDE</name>
<dbReference type="InterPro" id="IPR012336">
    <property type="entry name" value="Thioredoxin-like_fold"/>
</dbReference>
<evidence type="ECO:0000313" key="3">
    <source>
        <dbReference type="EMBL" id="KVW97231.1"/>
    </source>
</evidence>
<dbReference type="InterPro" id="IPR036249">
    <property type="entry name" value="Thioredoxin-like_sf"/>
</dbReference>
<comment type="caution">
    <text evidence="3">The sequence shown here is derived from an EMBL/GenBank/DDBJ whole genome shotgun (WGS) entry which is preliminary data.</text>
</comment>
<sequence length="362" mass="41180">MTTHYLPAFLLALLATFSVHALLAAEPAAAVQMGTYYGGKATEYPAWFKDSFLHVKEDIDEARKNGKRVILMFTQDGCPYCSALVERNLSQREIEATMREKFDVIAVNIWGDREVVGLDGKPYTEKTYSAALKIQFTPSLMFFDETGKTVLRLNGYVPPARLQAALDWVGGRQENKIAFRDFVAAREVPKQASGEMIKQDFFLKNVTDLRRRGKAARPLAVFFEQKDCPDCEVLHRRVLADPETREAIAGFDNVQLDMWSRDLITTPEGKRMAVRDWVRQLGVNYAPGIVLFDRTGKEAIRWESSFRVFHTLGMFDYLASGEYLKEPSFQRFLAAKTEHIREAGLDVNIWRYADEPIATPAQ</sequence>
<evidence type="ECO:0000313" key="4">
    <source>
        <dbReference type="Proteomes" id="UP000064243"/>
    </source>
</evidence>
<evidence type="ECO:0000256" key="1">
    <source>
        <dbReference type="SAM" id="SignalP"/>
    </source>
</evidence>
<dbReference type="OrthoDB" id="9791630at2"/>
<dbReference type="InterPro" id="IPR013766">
    <property type="entry name" value="Thioredoxin_domain"/>
</dbReference>
<dbReference type="STRING" id="1123392.GCA_000376425_01688"/>
<dbReference type="Gene3D" id="3.40.30.10">
    <property type="entry name" value="Glutaredoxin"/>
    <property type="match status" value="2"/>
</dbReference>
<evidence type="ECO:0000259" key="2">
    <source>
        <dbReference type="PROSITE" id="PS51352"/>
    </source>
</evidence>
<dbReference type="PROSITE" id="PS51352">
    <property type="entry name" value="THIOREDOXIN_2"/>
    <property type="match status" value="1"/>
</dbReference>
<dbReference type="Proteomes" id="UP000064243">
    <property type="component" value="Unassembled WGS sequence"/>
</dbReference>
<proteinExistence type="predicted"/>
<organism evidence="3 4">
    <name type="scientific">Thiobacillus denitrificans</name>
    <dbReference type="NCBI Taxonomy" id="36861"/>
    <lineage>
        <taxon>Bacteria</taxon>
        <taxon>Pseudomonadati</taxon>
        <taxon>Pseudomonadota</taxon>
        <taxon>Betaproteobacteria</taxon>
        <taxon>Nitrosomonadales</taxon>
        <taxon>Thiobacillaceae</taxon>
        <taxon>Thiobacillus</taxon>
    </lineage>
</organism>
<dbReference type="AlphaFoldDB" id="A0A119CWV7"/>
<keyword evidence="1" id="KW-0732">Signal</keyword>
<feature type="domain" description="Thioredoxin" evidence="2">
    <location>
        <begin position="22"/>
        <end position="171"/>
    </location>
</feature>
<dbReference type="Pfam" id="PF13098">
    <property type="entry name" value="Thioredoxin_2"/>
    <property type="match status" value="2"/>
</dbReference>